<dbReference type="OrthoDB" id="1664597at2759"/>
<gene>
    <name evidence="2" type="primary">RPT4</name>
    <name evidence="2" type="ORF">AWJ20_1735</name>
</gene>
<dbReference type="GO" id="GO:0000502">
    <property type="term" value="C:proteasome complex"/>
    <property type="evidence" value="ECO:0007669"/>
    <property type="project" value="UniProtKB-KW"/>
</dbReference>
<accession>A0A167DYH7</accession>
<proteinExistence type="predicted"/>
<dbReference type="RefSeq" id="XP_018735921.1">
    <property type="nucleotide sequence ID" value="XM_018878638.1"/>
</dbReference>
<dbReference type="EMBL" id="CP014501">
    <property type="protein sequence ID" value="ANB13444.1"/>
    <property type="molecule type" value="Genomic_DNA"/>
</dbReference>
<protein>
    <submittedName>
        <fullName evidence="2">Proteasome regulatory particle base subunit RPT4</fullName>
    </submittedName>
</protein>
<keyword evidence="2" id="KW-0647">Proteasome</keyword>
<keyword evidence="1" id="KW-0175">Coiled coil</keyword>
<evidence type="ECO:0000256" key="1">
    <source>
        <dbReference type="SAM" id="Coils"/>
    </source>
</evidence>
<dbReference type="AlphaFoldDB" id="A0A167DYH7"/>
<dbReference type="KEGG" id="slb:AWJ20_1735"/>
<keyword evidence="3" id="KW-1185">Reference proteome</keyword>
<dbReference type="GeneID" id="30033570"/>
<organism evidence="2 3">
    <name type="scientific">Sugiyamaella lignohabitans</name>
    <dbReference type="NCBI Taxonomy" id="796027"/>
    <lineage>
        <taxon>Eukaryota</taxon>
        <taxon>Fungi</taxon>
        <taxon>Dikarya</taxon>
        <taxon>Ascomycota</taxon>
        <taxon>Saccharomycotina</taxon>
        <taxon>Dipodascomycetes</taxon>
        <taxon>Dipodascales</taxon>
        <taxon>Trichomonascaceae</taxon>
        <taxon>Sugiyamaella</taxon>
    </lineage>
</organism>
<sequence length="76" mass="8814">MSDERDPLLAALEQESGQTQSATSEIDAAREKALEDFKKKLKDHRQWDAKLKELRLNIRGLEKQFDKTEDVSITRL</sequence>
<dbReference type="Proteomes" id="UP000189580">
    <property type="component" value="Chromosome a"/>
</dbReference>
<evidence type="ECO:0000313" key="2">
    <source>
        <dbReference type="EMBL" id="ANB13444.1"/>
    </source>
</evidence>
<reference evidence="2 3" key="1">
    <citation type="submission" date="2016-02" db="EMBL/GenBank/DDBJ databases">
        <title>Complete genome sequence and transcriptome regulation of the pentose utilising yeast Sugiyamaella lignohabitans.</title>
        <authorList>
            <person name="Bellasio M."/>
            <person name="Peymann A."/>
            <person name="Valli M."/>
            <person name="Sipitzky M."/>
            <person name="Graf A."/>
            <person name="Sauer M."/>
            <person name="Marx H."/>
            <person name="Mattanovich D."/>
        </authorList>
    </citation>
    <scope>NUCLEOTIDE SEQUENCE [LARGE SCALE GENOMIC DNA]</scope>
    <source>
        <strain evidence="2 3">CBS 10342</strain>
    </source>
</reference>
<evidence type="ECO:0000313" key="3">
    <source>
        <dbReference type="Proteomes" id="UP000189580"/>
    </source>
</evidence>
<name>A0A167DYH7_9ASCO</name>
<feature type="coiled-coil region" evidence="1">
    <location>
        <begin position="12"/>
        <end position="71"/>
    </location>
</feature>